<dbReference type="Pfam" id="PF12770">
    <property type="entry name" value="CHAT"/>
    <property type="match status" value="1"/>
</dbReference>
<dbReference type="SUPFAM" id="SSF48452">
    <property type="entry name" value="TPR-like"/>
    <property type="match status" value="1"/>
</dbReference>
<name>A0AAV9XG49_9PEZI</name>
<accession>A0AAV9XG49</accession>
<protein>
    <recommendedName>
        <fullName evidence="1">CHAT domain-containing protein</fullName>
    </recommendedName>
</protein>
<evidence type="ECO:0000313" key="2">
    <source>
        <dbReference type="EMBL" id="KAK6541052.1"/>
    </source>
</evidence>
<dbReference type="EMBL" id="JAVHJO010000004">
    <property type="protein sequence ID" value="KAK6541052.1"/>
    <property type="molecule type" value="Genomic_DNA"/>
</dbReference>
<dbReference type="Gene3D" id="1.25.40.10">
    <property type="entry name" value="Tetratricopeptide repeat domain"/>
    <property type="match status" value="1"/>
</dbReference>
<proteinExistence type="predicted"/>
<keyword evidence="3" id="KW-1185">Reference proteome</keyword>
<sequence>METGIPFNIDPEMLEVVNQLDDDELIDFTASQADTTSEEQSELYVYLCFKVFERSKSKDHLKLAIEMAEGLVAVAAGGVERSRRMKIFDSLSLRQLQIENGSRRDTVPPTVANFRNPNSPSSFQYKMFWERWRQTRNTEDLNRAVESIEEALRTVQLADTQLQNDHAILFLQRYHVSGRLSDLSQSIASSEKLVNATYIGHPERDKFIASLVQSLNLRFKKTGNTKDSDKAIQLAQSALDSSPSNEELRYPFWGRLAFVLVERFQLTMAFKDMKNAIKFFKTTFDAYPSGHPRQEECLDLITGITSLMIRGDTVNSWEDVVELSEIMLQVCSIVSETQAGKLINGIGMSLGSWLNLAPSGRSNIDEVIKLSEKALSKASPVHWPSHVIDALSTSLEDRFSKQRKREDLDRGLEITELSIKLVPSKDPLWGHLVTRWWKWIEHLFDETRLLTDLDKAGIILEGLLVRRDVQASFERAAIVSFTLAGYLHARFQVTGELAGLRRGVKLMEAAVKRVPVNDSLLPTFLADFAHLLGVLVRHEDTGKRDDYDKVIEILRKSIDSMPSPAIQDFRHQQILPESLHQLARWLGARFRVTGAIEDLNEAIAMERRSVKLKALYPDLVRRAISFNSLSELLNIRFYHTKQMCDLEESIRIMETACALNPLPGMMKSVVQLNLTKAYLVRHDTTGNINDQETVLRILSEIIENPFTSSVELAHALSAYGTQLGTRFEVTRNQDDLKKATDVFERLLQMQPDSFHTNFNLGILYKNRFDFLDEKEVLSKFTMHIQKALTCSANPEDRLISTKKLAPYLVKDSNWKELSQWLDKLVYMLPELTPRSLNNADKQQRLANFFGIPSDAAAAALAAGREPSDALKLLELGRGIISGLMFEMRTDVTELEAQYPEMARELVNLRETLQPAPENTLRDSFEVTMSSKDSILRESRRMHRKDAETRLNKLLENIRGQSGFEDFQAPLSNSQLQSAADPNPIVVINISEYRCDAFIVEKSGIRAIMLPKLRKVDVEKQASLLRKNSEETDVWDILEWLWDSVVQPVLNALEINARPAADEWPHIWWIPTGALSQLPLHAAGKHTEGSDETTLDRVVSSYALSIKALLYGRGARATSKAMRPKQGTGRTADDCEPIAASAYDKALVISMDKTPGHSSLAFVKEEVAEIQKLFPRMNLQPVEIQPRRDKVLPQLSECKIFHFAGHGSFNRADPSKSCLLLEDWENSPLTVGTLWEQKIQNYNPPFLAYLSACSTGANDEVRYSDEGINLIGAYQLAGFRHVIGTLWEVDDQYCVITAKKFYEKISESGLTDSVIPFALHQAMKKLRDESVESCGGLRSRSLPVSSEDLHHENNDRGARDVRNAKLVSAEKPNFYWIPYVHFGA</sequence>
<reference evidence="2 3" key="1">
    <citation type="submission" date="2019-10" db="EMBL/GenBank/DDBJ databases">
        <authorList>
            <person name="Palmer J.M."/>
        </authorList>
    </citation>
    <scope>NUCLEOTIDE SEQUENCE [LARGE SCALE GENOMIC DNA]</scope>
    <source>
        <strain evidence="2 3">TWF694</strain>
    </source>
</reference>
<comment type="caution">
    <text evidence="2">The sequence shown here is derived from an EMBL/GenBank/DDBJ whole genome shotgun (WGS) entry which is preliminary data.</text>
</comment>
<dbReference type="InterPro" id="IPR011990">
    <property type="entry name" value="TPR-like_helical_dom_sf"/>
</dbReference>
<dbReference type="InterPro" id="IPR024983">
    <property type="entry name" value="CHAT_dom"/>
</dbReference>
<evidence type="ECO:0000313" key="3">
    <source>
        <dbReference type="Proteomes" id="UP001365542"/>
    </source>
</evidence>
<feature type="domain" description="CHAT" evidence="1">
    <location>
        <begin position="1036"/>
        <end position="1382"/>
    </location>
</feature>
<dbReference type="Proteomes" id="UP001365542">
    <property type="component" value="Unassembled WGS sequence"/>
</dbReference>
<organism evidence="2 3">
    <name type="scientific">Orbilia ellipsospora</name>
    <dbReference type="NCBI Taxonomy" id="2528407"/>
    <lineage>
        <taxon>Eukaryota</taxon>
        <taxon>Fungi</taxon>
        <taxon>Dikarya</taxon>
        <taxon>Ascomycota</taxon>
        <taxon>Pezizomycotina</taxon>
        <taxon>Orbiliomycetes</taxon>
        <taxon>Orbiliales</taxon>
        <taxon>Orbiliaceae</taxon>
        <taxon>Orbilia</taxon>
    </lineage>
</organism>
<evidence type="ECO:0000259" key="1">
    <source>
        <dbReference type="Pfam" id="PF12770"/>
    </source>
</evidence>
<gene>
    <name evidence="2" type="ORF">TWF694_008430</name>
</gene>